<accession>A0ABT3P738</accession>
<feature type="domain" description="DUF4131" evidence="9">
    <location>
        <begin position="31"/>
        <end position="198"/>
    </location>
</feature>
<feature type="transmembrane region" description="Helical" evidence="6">
    <location>
        <begin position="254"/>
        <end position="279"/>
    </location>
</feature>
<evidence type="ECO:0000313" key="10">
    <source>
        <dbReference type="EMBL" id="MCW8108582.1"/>
    </source>
</evidence>
<feature type="transmembrane region" description="Helical" evidence="6">
    <location>
        <begin position="291"/>
        <end position="309"/>
    </location>
</feature>
<dbReference type="Proteomes" id="UP001142810">
    <property type="component" value="Unassembled WGS sequence"/>
</dbReference>
<comment type="caution">
    <text evidence="10">The sequence shown here is derived from an EMBL/GenBank/DDBJ whole genome shotgun (WGS) entry which is preliminary data.</text>
</comment>
<evidence type="ECO:0000256" key="2">
    <source>
        <dbReference type="ARBA" id="ARBA00022475"/>
    </source>
</evidence>
<gene>
    <name evidence="10" type="ORF">OPS25_08750</name>
</gene>
<dbReference type="InterPro" id="IPR036866">
    <property type="entry name" value="RibonucZ/Hydroxyglut_hydro"/>
</dbReference>
<dbReference type="InterPro" id="IPR025405">
    <property type="entry name" value="DUF4131"/>
</dbReference>
<comment type="subcellular location">
    <subcellularLocation>
        <location evidence="1">Cell membrane</location>
        <topology evidence="1">Multi-pass membrane protein</topology>
    </subcellularLocation>
</comment>
<dbReference type="CDD" id="cd07731">
    <property type="entry name" value="ComA-like_MBL-fold"/>
    <property type="match status" value="1"/>
</dbReference>
<feature type="domain" description="Metallo-beta-lactamase" evidence="7">
    <location>
        <begin position="538"/>
        <end position="707"/>
    </location>
</feature>
<dbReference type="EMBL" id="JAPFRD010000010">
    <property type="protein sequence ID" value="MCW8108582.1"/>
    <property type="molecule type" value="Genomic_DNA"/>
</dbReference>
<keyword evidence="5 6" id="KW-0472">Membrane</keyword>
<name>A0ABT3P738_9ALTE</name>
<evidence type="ECO:0000259" key="9">
    <source>
        <dbReference type="Pfam" id="PF13567"/>
    </source>
</evidence>
<feature type="transmembrane region" description="Helical" evidence="6">
    <location>
        <begin position="65"/>
        <end position="85"/>
    </location>
</feature>
<feature type="transmembrane region" description="Helical" evidence="6">
    <location>
        <begin position="315"/>
        <end position="331"/>
    </location>
</feature>
<feature type="transmembrane region" description="Helical" evidence="6">
    <location>
        <begin position="486"/>
        <end position="503"/>
    </location>
</feature>
<dbReference type="PANTHER" id="PTHR30619">
    <property type="entry name" value="DNA INTERNALIZATION/COMPETENCE PROTEIN COMEC/REC2"/>
    <property type="match status" value="1"/>
</dbReference>
<keyword evidence="4 6" id="KW-1133">Transmembrane helix</keyword>
<dbReference type="NCBIfam" id="TIGR00361">
    <property type="entry name" value="ComEC_Rec2"/>
    <property type="match status" value="1"/>
</dbReference>
<evidence type="ECO:0000256" key="5">
    <source>
        <dbReference type="ARBA" id="ARBA00023136"/>
    </source>
</evidence>
<evidence type="ECO:0000256" key="4">
    <source>
        <dbReference type="ARBA" id="ARBA00022989"/>
    </source>
</evidence>
<feature type="transmembrane region" description="Helical" evidence="6">
    <location>
        <begin position="343"/>
        <end position="359"/>
    </location>
</feature>
<dbReference type="Gene3D" id="3.60.15.10">
    <property type="entry name" value="Ribonuclease Z/Hydroxyacylglutathione hydrolase-like"/>
    <property type="match status" value="1"/>
</dbReference>
<feature type="transmembrane region" description="Helical" evidence="6">
    <location>
        <begin position="395"/>
        <end position="415"/>
    </location>
</feature>
<dbReference type="Pfam" id="PF03772">
    <property type="entry name" value="Competence"/>
    <property type="match status" value="1"/>
</dbReference>
<keyword evidence="3 6" id="KW-0812">Transmembrane</keyword>
<evidence type="ECO:0000313" key="11">
    <source>
        <dbReference type="Proteomes" id="UP001142810"/>
    </source>
</evidence>
<dbReference type="InterPro" id="IPR052159">
    <property type="entry name" value="Competence_DNA_uptake"/>
</dbReference>
<protein>
    <submittedName>
        <fullName evidence="10">DNA internalization-related competence protein ComEC/Rec2</fullName>
    </submittedName>
</protein>
<dbReference type="InterPro" id="IPR004797">
    <property type="entry name" value="Competence_ComEC/Rec2"/>
</dbReference>
<evidence type="ECO:0000256" key="3">
    <source>
        <dbReference type="ARBA" id="ARBA00022692"/>
    </source>
</evidence>
<feature type="transmembrane region" description="Helical" evidence="6">
    <location>
        <begin position="427"/>
        <end position="448"/>
    </location>
</feature>
<evidence type="ECO:0000256" key="1">
    <source>
        <dbReference type="ARBA" id="ARBA00004651"/>
    </source>
</evidence>
<dbReference type="InterPro" id="IPR004477">
    <property type="entry name" value="ComEC_N"/>
</dbReference>
<feature type="transmembrane region" description="Helical" evidence="6">
    <location>
        <begin position="460"/>
        <end position="480"/>
    </location>
</feature>
<dbReference type="InterPro" id="IPR001279">
    <property type="entry name" value="Metallo-B-lactamas"/>
</dbReference>
<dbReference type="SUPFAM" id="SSF56281">
    <property type="entry name" value="Metallo-hydrolase/oxidoreductase"/>
    <property type="match status" value="1"/>
</dbReference>
<evidence type="ECO:0000259" key="8">
    <source>
        <dbReference type="Pfam" id="PF03772"/>
    </source>
</evidence>
<sequence>MQNIARWLIGFCAGALSATVWPVLPSLPSCLLFFVISSASLFILKRPIYACVPFFGLKRFQINHGLVNMVLVCVHGLALGTIWMASVGHWYTSWQHTVSKYQHDVILSGKIISTSSEDAIGKITMEVDFIDNKPTLFAPNVLLYWYKPGIRLRRHQQVTLKAKLKPAYGLANPGSALKQQWLLSQAIVATGNITQPDHIRVIAPSFSLHSRLSEFLSQPYFENGRWLKALLIGNRDEISRQDWEILQLTGTAHLFSISGLHMGVIFAWCYGSLAALLTLIQKCAFPTSPRFNLTTCLLWPLIIFTGGYAVLATSALPVIRAWLLISLYLLLQTTRISWGRLDKALIMVASCIVIFPFSLFSASFYLSVGAVMTIWFLLWRFNVVTTRMGDKIKQLLIMQFCLCGLMLPLTILWFGQFSWVAPVANLLLVPLISFTLPFFLLALVIDYFNDFAEQGLLRIADQMMTWIFELMSYIATFAIANDSLSVPLAAVIFLLLCVVLIFLPPVPYKKTVQIVCLFPSLSLLIPPSANNWKLHVFDVGQGTSLAISRGEEAVLFDTGAGIQGRFSMMRNTVIPALRALNIQRVETLFISHSDNDHAGGKEDFVHYFAQQNGNQPTIYSSQSGCIAGEQWLWRGLSIEALWPHAPASRGNNFSCVLKISDTQYTVLIPGDIESTAEYGMLYQHRDLRSDILIAPHHGSATSSTQIFVNSVSPRWVIHTTGFRNRWGFPADEVISRYKRAGSKQLNTAAHGYLQIVLDKREMRVKNFRDNFHKRWYLQQSDEEMPISIPLMY</sequence>
<dbReference type="NCBIfam" id="TIGR00360">
    <property type="entry name" value="ComEC_N-term"/>
    <property type="match status" value="1"/>
</dbReference>
<keyword evidence="2" id="KW-1003">Cell membrane</keyword>
<keyword evidence="11" id="KW-1185">Reference proteome</keyword>
<dbReference type="RefSeq" id="WP_265617313.1">
    <property type="nucleotide sequence ID" value="NZ_JAPFRD010000010.1"/>
</dbReference>
<evidence type="ECO:0000259" key="7">
    <source>
        <dbReference type="Pfam" id="PF00753"/>
    </source>
</evidence>
<dbReference type="Pfam" id="PF00753">
    <property type="entry name" value="Lactamase_B"/>
    <property type="match status" value="1"/>
</dbReference>
<proteinExistence type="predicted"/>
<dbReference type="Pfam" id="PF13567">
    <property type="entry name" value="DUF4131"/>
    <property type="match status" value="1"/>
</dbReference>
<dbReference type="InterPro" id="IPR035681">
    <property type="entry name" value="ComA-like_MBL"/>
</dbReference>
<feature type="domain" description="ComEC/Rec2-related protein" evidence="8">
    <location>
        <begin position="230"/>
        <end position="501"/>
    </location>
</feature>
<reference evidence="10" key="1">
    <citation type="submission" date="2022-11" db="EMBL/GenBank/DDBJ databases">
        <title>Alteromonas sp. nov., isolated from sea water of the Qingdao.</title>
        <authorList>
            <person name="Wang Q."/>
        </authorList>
    </citation>
    <scope>NUCLEOTIDE SEQUENCE</scope>
    <source>
        <strain evidence="10">ASW11-7</strain>
    </source>
</reference>
<evidence type="ECO:0000256" key="6">
    <source>
        <dbReference type="SAM" id="Phobius"/>
    </source>
</evidence>
<organism evidence="10 11">
    <name type="scientific">Alteromonas aquimaris</name>
    <dbReference type="NCBI Taxonomy" id="2998417"/>
    <lineage>
        <taxon>Bacteria</taxon>
        <taxon>Pseudomonadati</taxon>
        <taxon>Pseudomonadota</taxon>
        <taxon>Gammaproteobacteria</taxon>
        <taxon>Alteromonadales</taxon>
        <taxon>Alteromonadaceae</taxon>
        <taxon>Alteromonas/Salinimonas group</taxon>
        <taxon>Alteromonas</taxon>
    </lineage>
</organism>
<dbReference type="PANTHER" id="PTHR30619:SF1">
    <property type="entry name" value="RECOMBINATION PROTEIN 2"/>
    <property type="match status" value="1"/>
</dbReference>